<keyword evidence="4" id="KW-0413">Isomerase</keyword>
<organism evidence="7">
    <name type="scientific">uncultured Caudovirales phage</name>
    <dbReference type="NCBI Taxonomy" id="2100421"/>
    <lineage>
        <taxon>Viruses</taxon>
        <taxon>Duplodnaviria</taxon>
        <taxon>Heunggongvirae</taxon>
        <taxon>Uroviricota</taxon>
        <taxon>Caudoviricetes</taxon>
        <taxon>Peduoviridae</taxon>
        <taxon>Maltschvirus</taxon>
        <taxon>Maltschvirus maltsch</taxon>
    </lineage>
</organism>
<dbReference type="EMBL" id="LR797503">
    <property type="protein sequence ID" value="CAB4221105.1"/>
    <property type="molecule type" value="Genomic_DNA"/>
</dbReference>
<dbReference type="InterPro" id="IPR005886">
    <property type="entry name" value="UDP_G4E"/>
</dbReference>
<evidence type="ECO:0000256" key="4">
    <source>
        <dbReference type="ARBA" id="ARBA00023235"/>
    </source>
</evidence>
<evidence type="ECO:0000256" key="1">
    <source>
        <dbReference type="ARBA" id="ARBA00001911"/>
    </source>
</evidence>
<keyword evidence="5" id="KW-0119">Carbohydrate metabolism</keyword>
<sequence>MSKRVVITGAFGFIGSHTAKTFKEAGYYVIGVDRTITIPEAAHYIDNMLIADYTDVAATAAKTNNADAIIHCAGTSLVGPSMTNPGEYYNNNVSKTNILLDQLHGWPGKIVFSSSAATYGNYCSNPISESSDREPMNPYGWSKLMCEQVISDHCNAHGYKGIALRYFNACGADAGGALGHTINATHIIPRILSAYQNKKPFVLNGNDYDTPDGTCIRDYLHVTDIATAHLESVCLAESFNPGRFEAYNLGTGHGYSNKEIINACSQTVGEKIDVEIGPRREGDPDKLVAESIKFKTLTSWRPRNSTIENIVATAWQWQKTLS</sequence>
<protein>
    <submittedName>
        <fullName evidence="7">GalE UDP-glucose 4-epimerase</fullName>
    </submittedName>
</protein>
<evidence type="ECO:0000256" key="5">
    <source>
        <dbReference type="ARBA" id="ARBA00023277"/>
    </source>
</evidence>
<dbReference type="SUPFAM" id="SSF51735">
    <property type="entry name" value="NAD(P)-binding Rossmann-fold domains"/>
    <property type="match status" value="1"/>
</dbReference>
<dbReference type="NCBIfam" id="TIGR01179">
    <property type="entry name" value="galE"/>
    <property type="match status" value="1"/>
</dbReference>
<dbReference type="InterPro" id="IPR036291">
    <property type="entry name" value="NAD(P)-bd_dom_sf"/>
</dbReference>
<dbReference type="GO" id="GO:0003978">
    <property type="term" value="F:UDP-glucose 4-epimerase activity"/>
    <property type="evidence" value="ECO:0007669"/>
    <property type="project" value="InterPro"/>
</dbReference>
<evidence type="ECO:0000259" key="6">
    <source>
        <dbReference type="Pfam" id="PF01370"/>
    </source>
</evidence>
<comment type="similarity">
    <text evidence="2">Belongs to the NAD(P)-dependent epimerase/dehydratase family.</text>
</comment>
<dbReference type="PANTHER" id="PTHR43725">
    <property type="entry name" value="UDP-GLUCOSE 4-EPIMERASE"/>
    <property type="match status" value="1"/>
</dbReference>
<dbReference type="Gene3D" id="3.90.25.10">
    <property type="entry name" value="UDP-galactose 4-epimerase, domain 1"/>
    <property type="match status" value="1"/>
</dbReference>
<comment type="cofactor">
    <cofactor evidence="1">
        <name>NAD(+)</name>
        <dbReference type="ChEBI" id="CHEBI:57540"/>
    </cofactor>
</comment>
<feature type="domain" description="NAD-dependent epimerase/dehydratase" evidence="6">
    <location>
        <begin position="5"/>
        <end position="250"/>
    </location>
</feature>
<name>A0A6J5T099_9CAUD</name>
<dbReference type="InterPro" id="IPR001509">
    <property type="entry name" value="Epimerase_deHydtase"/>
</dbReference>
<evidence type="ECO:0000313" key="7">
    <source>
        <dbReference type="EMBL" id="CAB4221105.1"/>
    </source>
</evidence>
<accession>A0A6J5T099</accession>
<dbReference type="GO" id="GO:0006012">
    <property type="term" value="P:galactose metabolic process"/>
    <property type="evidence" value="ECO:0007669"/>
    <property type="project" value="InterPro"/>
</dbReference>
<evidence type="ECO:0000256" key="2">
    <source>
        <dbReference type="ARBA" id="ARBA00007637"/>
    </source>
</evidence>
<dbReference type="Gene3D" id="3.40.50.720">
    <property type="entry name" value="NAD(P)-binding Rossmann-like Domain"/>
    <property type="match status" value="1"/>
</dbReference>
<dbReference type="Pfam" id="PF01370">
    <property type="entry name" value="Epimerase"/>
    <property type="match status" value="1"/>
</dbReference>
<proteinExistence type="inferred from homology"/>
<reference evidence="7" key="1">
    <citation type="submission" date="2020-05" db="EMBL/GenBank/DDBJ databases">
        <authorList>
            <person name="Chiriac C."/>
            <person name="Salcher M."/>
            <person name="Ghai R."/>
            <person name="Kavagutti S V."/>
        </authorList>
    </citation>
    <scope>NUCLEOTIDE SEQUENCE</scope>
</reference>
<evidence type="ECO:0000256" key="3">
    <source>
        <dbReference type="ARBA" id="ARBA00023027"/>
    </source>
</evidence>
<dbReference type="PANTHER" id="PTHR43725:SF53">
    <property type="entry name" value="UDP-ARABINOSE 4-EPIMERASE 1"/>
    <property type="match status" value="1"/>
</dbReference>
<gene>
    <name evidence="7" type="ORF">UFOVP1636_138</name>
</gene>
<keyword evidence="3" id="KW-0520">NAD</keyword>